<dbReference type="PANTHER" id="PTHR43364:SF4">
    <property type="entry name" value="NAD(P)-LINKED OXIDOREDUCTASE SUPERFAMILY PROTEIN"/>
    <property type="match status" value="1"/>
</dbReference>
<protein>
    <submittedName>
        <fullName evidence="4">Aldo/keto reductase</fullName>
    </submittedName>
</protein>
<dbReference type="HOGENOM" id="CLU_023205_2_0_11"/>
<reference evidence="4 5" key="1">
    <citation type="journal article" date="2010" name="Stand. Genomic Sci.">
        <title>Complete genome sequence of Streptosporangium roseum type strain (NI 9100).</title>
        <authorList>
            <person name="Nolan M."/>
            <person name="Sikorski J."/>
            <person name="Jando M."/>
            <person name="Lucas S."/>
            <person name="Lapidus A."/>
            <person name="Glavina Del Rio T."/>
            <person name="Chen F."/>
            <person name="Tice H."/>
            <person name="Pitluck S."/>
            <person name="Cheng J.F."/>
            <person name="Chertkov O."/>
            <person name="Sims D."/>
            <person name="Meincke L."/>
            <person name="Brettin T."/>
            <person name="Han C."/>
            <person name="Detter J.C."/>
            <person name="Bruce D."/>
            <person name="Goodwin L."/>
            <person name="Land M."/>
            <person name="Hauser L."/>
            <person name="Chang Y.J."/>
            <person name="Jeffries C.D."/>
            <person name="Ivanova N."/>
            <person name="Mavromatis K."/>
            <person name="Mikhailova N."/>
            <person name="Chen A."/>
            <person name="Palaniappan K."/>
            <person name="Chain P."/>
            <person name="Rohde M."/>
            <person name="Goker M."/>
            <person name="Bristow J."/>
            <person name="Eisen J.A."/>
            <person name="Markowitz V."/>
            <person name="Hugenholtz P."/>
            <person name="Kyrpides N.C."/>
            <person name="Klenk H.P."/>
        </authorList>
    </citation>
    <scope>NUCLEOTIDE SEQUENCE [LARGE SCALE GENOMIC DNA]</scope>
    <source>
        <strain evidence="5">ATCC 12428 / DSM 43021 / JCM 3005 / NI 9100</strain>
    </source>
</reference>
<dbReference type="InterPro" id="IPR050523">
    <property type="entry name" value="AKR_Detox_Biosynth"/>
</dbReference>
<dbReference type="InterPro" id="IPR036812">
    <property type="entry name" value="NAD(P)_OxRdtase_dom_sf"/>
</dbReference>
<evidence type="ECO:0000313" key="5">
    <source>
        <dbReference type="Proteomes" id="UP000002029"/>
    </source>
</evidence>
<keyword evidence="1" id="KW-0560">Oxidoreductase</keyword>
<dbReference type="Gene3D" id="3.20.20.100">
    <property type="entry name" value="NADP-dependent oxidoreductase domain"/>
    <property type="match status" value="1"/>
</dbReference>
<evidence type="ECO:0000259" key="3">
    <source>
        <dbReference type="Pfam" id="PF00248"/>
    </source>
</evidence>
<proteinExistence type="predicted"/>
<dbReference type="SUPFAM" id="SSF51430">
    <property type="entry name" value="NAD(P)-linked oxidoreductase"/>
    <property type="match status" value="1"/>
</dbReference>
<dbReference type="AlphaFoldDB" id="D2B1F2"/>
<feature type="region of interest" description="Disordered" evidence="2">
    <location>
        <begin position="318"/>
        <end position="341"/>
    </location>
</feature>
<accession>D2B1F2</accession>
<dbReference type="InterPro" id="IPR020471">
    <property type="entry name" value="AKR"/>
</dbReference>
<evidence type="ECO:0000256" key="1">
    <source>
        <dbReference type="ARBA" id="ARBA00023002"/>
    </source>
</evidence>
<dbReference type="InterPro" id="IPR023210">
    <property type="entry name" value="NADP_OxRdtase_dom"/>
</dbReference>
<dbReference type="RefSeq" id="WP_012889162.1">
    <property type="nucleotide sequence ID" value="NC_013595.1"/>
</dbReference>
<evidence type="ECO:0000256" key="2">
    <source>
        <dbReference type="SAM" id="MobiDB-lite"/>
    </source>
</evidence>
<dbReference type="FunFam" id="3.20.20.100:FF:000004">
    <property type="entry name" value="Oxidoreductase, aldo/keto reductase"/>
    <property type="match status" value="1"/>
</dbReference>
<dbReference type="PANTHER" id="PTHR43364">
    <property type="entry name" value="NADH-SPECIFIC METHYLGLYOXAL REDUCTASE-RELATED"/>
    <property type="match status" value="1"/>
</dbReference>
<dbReference type="GO" id="GO:0005829">
    <property type="term" value="C:cytosol"/>
    <property type="evidence" value="ECO:0007669"/>
    <property type="project" value="UniProtKB-ARBA"/>
</dbReference>
<dbReference type="STRING" id="479432.Sros_2439"/>
<evidence type="ECO:0000313" key="4">
    <source>
        <dbReference type="EMBL" id="ACZ85417.1"/>
    </source>
</evidence>
<dbReference type="Pfam" id="PF00248">
    <property type="entry name" value="Aldo_ket_red"/>
    <property type="match status" value="1"/>
</dbReference>
<dbReference type="Proteomes" id="UP000002029">
    <property type="component" value="Chromosome"/>
</dbReference>
<feature type="domain" description="NADP-dependent oxidoreductase" evidence="3">
    <location>
        <begin position="15"/>
        <end position="314"/>
    </location>
</feature>
<sequence>MNHRTLGRTGIQVSPLCLGTMMLGAWGNSDPDECVRIVGTALDAGINMIDTADVYAFGESEEIVGRAIRRRRDEVVLATKFNSPMDDSPGRRGNSRRWIMRAAEDSLRRLGTDWIDLYQVHRPDPLTDIDETLGALSDLIRQGKVRAIGTSSFPVEEIVEAQWVAERRQRERFATEQLSYSILARHAEAAVLPVAERHNLGVLAWSPLNGGWLTGKYRPGTPPPADSRAMRNADHFDFRAEEVRARKLYLTGRLATLAAEAGISMIHLALGFVLSHRAVTAAVIGPRTLEQLTGQLGADAVRLSPDVLDAIDELVPPGTNVSPDDVGHVPPALTDPALRRR</sequence>
<dbReference type="EMBL" id="CP001814">
    <property type="protein sequence ID" value="ACZ85417.1"/>
    <property type="molecule type" value="Genomic_DNA"/>
</dbReference>
<name>D2B1F2_STRRD</name>
<dbReference type="KEGG" id="sro:Sros_2439"/>
<dbReference type="GO" id="GO:0016491">
    <property type="term" value="F:oxidoreductase activity"/>
    <property type="evidence" value="ECO:0007669"/>
    <property type="project" value="UniProtKB-KW"/>
</dbReference>
<dbReference type="PRINTS" id="PR00069">
    <property type="entry name" value="ALDKETRDTASE"/>
</dbReference>
<dbReference type="eggNOG" id="COG0667">
    <property type="taxonomic scope" value="Bacteria"/>
</dbReference>
<organism evidence="4 5">
    <name type="scientific">Streptosporangium roseum (strain ATCC 12428 / DSM 43021 / JCM 3005 / KCTC 9067 / NCIMB 10171 / NRRL 2505 / NI 9100)</name>
    <dbReference type="NCBI Taxonomy" id="479432"/>
    <lineage>
        <taxon>Bacteria</taxon>
        <taxon>Bacillati</taxon>
        <taxon>Actinomycetota</taxon>
        <taxon>Actinomycetes</taxon>
        <taxon>Streptosporangiales</taxon>
        <taxon>Streptosporangiaceae</taxon>
        <taxon>Streptosporangium</taxon>
    </lineage>
</organism>
<keyword evidence="5" id="KW-1185">Reference proteome</keyword>
<gene>
    <name evidence="4" type="ordered locus">Sros_2439</name>
</gene>